<feature type="chain" id="PRO_5010517420" description="DUF2066 domain-containing protein" evidence="1">
    <location>
        <begin position="23"/>
        <end position="396"/>
    </location>
</feature>
<evidence type="ECO:0000256" key="1">
    <source>
        <dbReference type="SAM" id="SignalP"/>
    </source>
</evidence>
<reference evidence="2 3" key="1">
    <citation type="submission" date="2017-02" db="EMBL/GenBank/DDBJ databases">
        <authorList>
            <person name="Peterson S.W."/>
        </authorList>
    </citation>
    <scope>NUCLEOTIDE SEQUENCE [LARGE SCALE GENOMIC DNA]</scope>
    <source>
        <strain evidence="2 3">CECT 9189</strain>
    </source>
</reference>
<evidence type="ECO:0008006" key="4">
    <source>
        <dbReference type="Google" id="ProtNLM"/>
    </source>
</evidence>
<proteinExistence type="predicted"/>
<dbReference type="EMBL" id="FUWP01000022">
    <property type="protein sequence ID" value="SKA51179.1"/>
    <property type="molecule type" value="Genomic_DNA"/>
</dbReference>
<feature type="signal peptide" evidence="1">
    <location>
        <begin position="1"/>
        <end position="22"/>
    </location>
</feature>
<sequence length="396" mass="42616">MSLTMLRFALLFLAVLVLPVQAATVNDLYQTQVTLIGSDQQADQAAREQGLANVLVKISGNTDILNNASIKTAITNSSRYISQFGYSEVDGQRAINLSFDKNQIKQLLIKSKASIWKDQRPNILVWMVDNDAQQRNILWDQSTNMLVNDTKQAADSRGLPLTFPVGDITDETAVNVSDLWGGFIDPIAAASARYHADGLLLVKAQQQSDGNVALHWQFYPQQPSKIASAEVQPITGTISGTLVQASNKMINQVTDYLANKYAVVLGGVAGGKVNIEVDNIQSTENFFALEKMLNSLTTVSSANAMRIKGDSVIFQLNLQGSEQAFHQEISHDNQISQTQSAVAFAADPVASTPVPVTSVATTATATPAATSTAAVTSAPVVNVLTVTPQNIYSWNS</sequence>
<evidence type="ECO:0000313" key="3">
    <source>
        <dbReference type="Proteomes" id="UP000191116"/>
    </source>
</evidence>
<protein>
    <recommendedName>
        <fullName evidence="4">DUF2066 domain-containing protein</fullName>
    </recommendedName>
</protein>
<accession>A0A1T4UEQ9</accession>
<dbReference type="Proteomes" id="UP000191116">
    <property type="component" value="Unassembled WGS sequence"/>
</dbReference>
<gene>
    <name evidence="2" type="ORF">CZ814_03127</name>
</gene>
<name>A0A1T4UEQ9_9GAMM</name>
<organism evidence="2 3">
    <name type="scientific">Photobacterium toruni</name>
    <dbReference type="NCBI Taxonomy" id="1935446"/>
    <lineage>
        <taxon>Bacteria</taxon>
        <taxon>Pseudomonadati</taxon>
        <taxon>Pseudomonadota</taxon>
        <taxon>Gammaproteobacteria</taxon>
        <taxon>Vibrionales</taxon>
        <taxon>Vibrionaceae</taxon>
        <taxon>Photobacterium</taxon>
    </lineage>
</organism>
<evidence type="ECO:0000313" key="2">
    <source>
        <dbReference type="EMBL" id="SKA51179.1"/>
    </source>
</evidence>
<keyword evidence="1" id="KW-0732">Signal</keyword>
<dbReference type="InterPro" id="IPR018642">
    <property type="entry name" value="DUF2066"/>
</dbReference>
<dbReference type="AlphaFoldDB" id="A0A1T4UEQ9"/>
<dbReference type="RefSeq" id="WP_235866985.1">
    <property type="nucleotide sequence ID" value="NZ_AP024854.1"/>
</dbReference>
<dbReference type="Pfam" id="PF09839">
    <property type="entry name" value="DUF2066"/>
    <property type="match status" value="1"/>
</dbReference>